<keyword evidence="2" id="KW-0812">Transmembrane</keyword>
<feature type="transmembrane region" description="Helical" evidence="2">
    <location>
        <begin position="38"/>
        <end position="54"/>
    </location>
</feature>
<dbReference type="PANTHER" id="PTHR34351:SF1">
    <property type="entry name" value="SLR1927 PROTEIN"/>
    <property type="match status" value="1"/>
</dbReference>
<name>A0A1N6T0G8_AQUAC</name>
<gene>
    <name evidence="3" type="ORF">SAMN05878282_104242</name>
</gene>
<dbReference type="EMBL" id="FTMP01000004">
    <property type="protein sequence ID" value="SIQ46841.1"/>
    <property type="molecule type" value="Genomic_DNA"/>
</dbReference>
<evidence type="ECO:0000256" key="1">
    <source>
        <dbReference type="SAM" id="MobiDB-lite"/>
    </source>
</evidence>
<dbReference type="PANTHER" id="PTHR34351">
    <property type="entry name" value="SLR1927 PROTEIN-RELATED"/>
    <property type="match status" value="1"/>
</dbReference>
<dbReference type="RefSeq" id="WP_076426622.1">
    <property type="nucleotide sequence ID" value="NZ_FTMP01000004.1"/>
</dbReference>
<sequence length="319" mass="35661">MLPLSLKARWRRWVVRRIPAAAQVQLNQRRIFIMPNRVGAAFALVLLLMLLAGINYENSLAYGLTFLLAAVFVVAILHTYRNFAGLILKAGASGAVFVGEQARFRVRLESDGRAHMAIGLGWPPQLLQTQDVPALGQRECELTQPALQRGWLRPERMRVESHFPLGILVAWSWVDLDQSVLVYPRPLQGELPLSDGGSLDEEDEGQRATGQGADDYQGLRSYQPGDSKRRLHWKAFSRGQGLLVKDFAALAGRDLWLDFQALGGDAEERLSRLCYWVLQLDARQQAYGLRLPGCELAPNHGDAHREACLRALALYGVRT</sequence>
<keyword evidence="2" id="KW-1133">Transmembrane helix</keyword>
<evidence type="ECO:0000313" key="3">
    <source>
        <dbReference type="EMBL" id="SIQ46841.1"/>
    </source>
</evidence>
<evidence type="ECO:0000313" key="4">
    <source>
        <dbReference type="Proteomes" id="UP000185841"/>
    </source>
</evidence>
<protein>
    <submittedName>
        <fullName evidence="3">Uncharacterized conserved protein, DUF58 family, contains vWF domain</fullName>
    </submittedName>
</protein>
<organism evidence="3 4">
    <name type="scientific">Aquipseudomonas alcaligenes</name>
    <name type="common">Pseudomonas alcaligenes</name>
    <dbReference type="NCBI Taxonomy" id="43263"/>
    <lineage>
        <taxon>Bacteria</taxon>
        <taxon>Pseudomonadati</taxon>
        <taxon>Pseudomonadota</taxon>
        <taxon>Gammaproteobacteria</taxon>
        <taxon>Pseudomonadales</taxon>
        <taxon>Pseudomonadaceae</taxon>
        <taxon>Aquipseudomonas</taxon>
    </lineage>
</organism>
<proteinExistence type="predicted"/>
<evidence type="ECO:0000256" key="2">
    <source>
        <dbReference type="SAM" id="Phobius"/>
    </source>
</evidence>
<dbReference type="AlphaFoldDB" id="A0A1N6T0G8"/>
<reference evidence="3 4" key="1">
    <citation type="submission" date="2017-01" db="EMBL/GenBank/DDBJ databases">
        <authorList>
            <person name="Mah S.A."/>
            <person name="Swanson W.J."/>
            <person name="Moy G.W."/>
            <person name="Vacquier V.D."/>
        </authorList>
    </citation>
    <scope>NUCLEOTIDE SEQUENCE [LARGE SCALE GENOMIC DNA]</scope>
    <source>
        <strain evidence="3 4">RU36E</strain>
    </source>
</reference>
<feature type="region of interest" description="Disordered" evidence="1">
    <location>
        <begin position="192"/>
        <end position="219"/>
    </location>
</feature>
<dbReference type="Proteomes" id="UP000185841">
    <property type="component" value="Unassembled WGS sequence"/>
</dbReference>
<accession>A0A1N6T0G8</accession>
<keyword evidence="2" id="KW-0472">Membrane</keyword>
<feature type="transmembrane region" description="Helical" evidence="2">
    <location>
        <begin position="60"/>
        <end position="80"/>
    </location>
</feature>